<protein>
    <submittedName>
        <fullName evidence="1">Condensation domain-containing protein</fullName>
    </submittedName>
</protein>
<dbReference type="AlphaFoldDB" id="A0A1M7N141"/>
<sequence length="455" mass="52194">MKDKFFHVTLACELKYACFEKEREVIHMNALLKINKERTWVYSPTPNIVIQTTINDIVPKLEFEEAINKAAKANEILSCCIEFDSNHEAYYKPQTYGRYCMEGYVEPWQEVALNEAKEPFRPEQGNLIRFFYSYKEGKTELLLVAHHLMGDGISYAYLVQDIMCALTGKDIETKPIELFPMEDLPRKSRLTFLMRVMMKGLNKKFSKTGKVFTSDEYYNMAKRYHENVDTHIVTKTFSKEEYVHIKELSKKNNVTLNTIIITALLKAANKKSDIGHAVSIRKPAYEGMGNFATGVSTQNKYDCGKSFIENAHMVQDALYKKLRNEKKKYFLLQFMGGITGSLQDAIYFAACDGYENKTAKQLASMFGYLGNPKGISITNLTKLPIQDIYGDLQLLDFTFVPPLVLNSQRIIGIATIGESMTVTLQIKKDEKEQENLRFFKEAMEVLCDSVMQLTK</sequence>
<keyword evidence="2" id="KW-1185">Reference proteome</keyword>
<dbReference type="EMBL" id="FRCP01000024">
    <property type="protein sequence ID" value="SHM97100.1"/>
    <property type="molecule type" value="Genomic_DNA"/>
</dbReference>
<proteinExistence type="predicted"/>
<dbReference type="Gene3D" id="3.30.559.30">
    <property type="entry name" value="Nonribosomal peptide synthetase, condensation domain"/>
    <property type="match status" value="1"/>
</dbReference>
<dbReference type="InterPro" id="IPR023213">
    <property type="entry name" value="CAT-like_dom_sf"/>
</dbReference>
<dbReference type="SUPFAM" id="SSF52777">
    <property type="entry name" value="CoA-dependent acyltransferases"/>
    <property type="match status" value="2"/>
</dbReference>
<evidence type="ECO:0000313" key="2">
    <source>
        <dbReference type="Proteomes" id="UP000184038"/>
    </source>
</evidence>
<gene>
    <name evidence="1" type="ORF">SAMN02746066_04144</name>
</gene>
<dbReference type="Proteomes" id="UP000184038">
    <property type="component" value="Unassembled WGS sequence"/>
</dbReference>
<dbReference type="InterPro" id="IPR052058">
    <property type="entry name" value="Alcohol_O-acetyltransferase"/>
</dbReference>
<dbReference type="Gene3D" id="3.30.559.10">
    <property type="entry name" value="Chloramphenicol acetyltransferase-like domain"/>
    <property type="match status" value="1"/>
</dbReference>
<reference evidence="1 2" key="1">
    <citation type="submission" date="2016-11" db="EMBL/GenBank/DDBJ databases">
        <authorList>
            <person name="Jaros S."/>
            <person name="Januszkiewicz K."/>
            <person name="Wedrychowicz H."/>
        </authorList>
    </citation>
    <scope>NUCLEOTIDE SEQUENCE [LARGE SCALE GENOMIC DNA]</scope>
    <source>
        <strain evidence="1 2">DSM 15930</strain>
    </source>
</reference>
<dbReference type="PANTHER" id="PTHR28037:SF1">
    <property type="entry name" value="ALCOHOL O-ACETYLTRANSFERASE 1-RELATED"/>
    <property type="match status" value="1"/>
</dbReference>
<organism evidence="1 2">
    <name type="scientific">Anaerosporobacter mobilis DSM 15930</name>
    <dbReference type="NCBI Taxonomy" id="1120996"/>
    <lineage>
        <taxon>Bacteria</taxon>
        <taxon>Bacillati</taxon>
        <taxon>Bacillota</taxon>
        <taxon>Clostridia</taxon>
        <taxon>Lachnospirales</taxon>
        <taxon>Lachnospiraceae</taxon>
        <taxon>Anaerosporobacter</taxon>
    </lineage>
</organism>
<accession>A0A1M7N141</accession>
<dbReference type="PANTHER" id="PTHR28037">
    <property type="entry name" value="ALCOHOL O-ACETYLTRANSFERASE 1-RELATED"/>
    <property type="match status" value="1"/>
</dbReference>
<name>A0A1M7N141_9FIRM</name>
<evidence type="ECO:0000313" key="1">
    <source>
        <dbReference type="EMBL" id="SHM97100.1"/>
    </source>
</evidence>
<dbReference type="STRING" id="1120996.SAMN02746066_04144"/>